<dbReference type="Proteomes" id="UP000743370">
    <property type="component" value="Unassembled WGS sequence"/>
</dbReference>
<accession>A0A8T0KAX5</accession>
<proteinExistence type="predicted"/>
<evidence type="ECO:0000313" key="1">
    <source>
        <dbReference type="EMBL" id="KAG2396967.1"/>
    </source>
</evidence>
<comment type="caution">
    <text evidence="1">The sequence shown here is derived from an EMBL/GenBank/DDBJ whole genome shotgun (WGS) entry which is preliminary data.</text>
</comment>
<gene>
    <name evidence="1" type="ORF">HKW66_Vig0246670</name>
</gene>
<evidence type="ECO:0000313" key="2">
    <source>
        <dbReference type="Proteomes" id="UP000743370"/>
    </source>
</evidence>
<organism evidence="1 2">
    <name type="scientific">Phaseolus angularis</name>
    <name type="common">Azuki bean</name>
    <name type="synonym">Vigna angularis</name>
    <dbReference type="NCBI Taxonomy" id="3914"/>
    <lineage>
        <taxon>Eukaryota</taxon>
        <taxon>Viridiplantae</taxon>
        <taxon>Streptophyta</taxon>
        <taxon>Embryophyta</taxon>
        <taxon>Tracheophyta</taxon>
        <taxon>Spermatophyta</taxon>
        <taxon>Magnoliopsida</taxon>
        <taxon>eudicotyledons</taxon>
        <taxon>Gunneridae</taxon>
        <taxon>Pentapetalae</taxon>
        <taxon>rosids</taxon>
        <taxon>fabids</taxon>
        <taxon>Fabales</taxon>
        <taxon>Fabaceae</taxon>
        <taxon>Papilionoideae</taxon>
        <taxon>50 kb inversion clade</taxon>
        <taxon>NPAAA clade</taxon>
        <taxon>indigoferoid/millettioid clade</taxon>
        <taxon>Phaseoleae</taxon>
        <taxon>Vigna</taxon>
    </lineage>
</organism>
<dbReference type="AlphaFoldDB" id="A0A8T0KAX5"/>
<sequence>MLFFMHGLHLSLTYFSQVTFGHLTLFRILRGNFLESHFYNYCVSEFMWALENIINIHIFHP</sequence>
<protein>
    <submittedName>
        <fullName evidence="1">Uncharacterized protein</fullName>
    </submittedName>
</protein>
<reference evidence="1 2" key="1">
    <citation type="submission" date="2020-05" db="EMBL/GenBank/DDBJ databases">
        <title>Vigna angularis (adzuki bean) Var. LongXiaoDou No. 4 denovo assembly.</title>
        <authorList>
            <person name="Xiang H."/>
        </authorList>
    </citation>
    <scope>NUCLEOTIDE SEQUENCE [LARGE SCALE GENOMIC DNA]</scope>
    <source>
        <tissue evidence="1">Leaf</tissue>
    </source>
</reference>
<dbReference type="EMBL" id="JABFOF010000005">
    <property type="protein sequence ID" value="KAG2396967.1"/>
    <property type="molecule type" value="Genomic_DNA"/>
</dbReference>
<name>A0A8T0KAX5_PHAAN</name>